<keyword evidence="3" id="KW-1185">Reference proteome</keyword>
<sequence length="157" mass="17871">MKVKFFKLLILPLIGLAFGVIQATMTTPSASAAYFKVGEIHSTTPSAWRGNWYSYVNGHICVTHINKYSVTQTYKGNTHSLFRSNWKGYKKLAVAKIKHSTKYTFNALAQKAYQSDGGWKTTSRTINHQRVKVLRDYNTSNGYVDLFRAPVYKTYAK</sequence>
<dbReference type="RefSeq" id="WP_121977209.1">
    <property type="nucleotide sequence ID" value="NZ_JBHTLH010000043.1"/>
</dbReference>
<reference evidence="3" key="1">
    <citation type="journal article" date="2019" name="Int. J. Syst. Evol. Microbiol.">
        <title>The Global Catalogue of Microorganisms (GCM) 10K type strain sequencing project: providing services to taxonomists for standard genome sequencing and annotation.</title>
        <authorList>
            <consortium name="The Broad Institute Genomics Platform"/>
            <consortium name="The Broad Institute Genome Sequencing Center for Infectious Disease"/>
            <person name="Wu L."/>
            <person name="Ma J."/>
        </authorList>
    </citation>
    <scope>NUCLEOTIDE SEQUENCE [LARGE SCALE GENOMIC DNA]</scope>
    <source>
        <strain evidence="3">CCUG 71848</strain>
    </source>
</reference>
<gene>
    <name evidence="2" type="ORF">ACFQ22_12805</name>
</gene>
<organism evidence="2 3">
    <name type="scientific">Lentilactobacillus raoultii</name>
    <dbReference type="NCBI Taxonomy" id="1987503"/>
    <lineage>
        <taxon>Bacteria</taxon>
        <taxon>Bacillati</taxon>
        <taxon>Bacillota</taxon>
        <taxon>Bacilli</taxon>
        <taxon>Lactobacillales</taxon>
        <taxon>Lactobacillaceae</taxon>
        <taxon>Lentilactobacillus</taxon>
    </lineage>
</organism>
<name>A0ABW3PMD5_9LACO</name>
<evidence type="ECO:0000313" key="2">
    <source>
        <dbReference type="EMBL" id="MFD1126220.1"/>
    </source>
</evidence>
<proteinExistence type="predicted"/>
<evidence type="ECO:0000256" key="1">
    <source>
        <dbReference type="SAM" id="SignalP"/>
    </source>
</evidence>
<evidence type="ECO:0000313" key="3">
    <source>
        <dbReference type="Proteomes" id="UP001597156"/>
    </source>
</evidence>
<feature type="chain" id="PRO_5046204216" evidence="1">
    <location>
        <begin position="24"/>
        <end position="157"/>
    </location>
</feature>
<dbReference type="Proteomes" id="UP001597156">
    <property type="component" value="Unassembled WGS sequence"/>
</dbReference>
<comment type="caution">
    <text evidence="2">The sequence shown here is derived from an EMBL/GenBank/DDBJ whole genome shotgun (WGS) entry which is preliminary data.</text>
</comment>
<dbReference type="EMBL" id="JBHTLH010000043">
    <property type="protein sequence ID" value="MFD1126220.1"/>
    <property type="molecule type" value="Genomic_DNA"/>
</dbReference>
<accession>A0ABW3PMD5</accession>
<keyword evidence="1" id="KW-0732">Signal</keyword>
<protein>
    <submittedName>
        <fullName evidence="2">Uncharacterized protein</fullName>
    </submittedName>
</protein>
<feature type="signal peptide" evidence="1">
    <location>
        <begin position="1"/>
        <end position="23"/>
    </location>
</feature>